<feature type="region of interest" description="Disordered" evidence="1">
    <location>
        <begin position="1"/>
        <end position="59"/>
    </location>
</feature>
<evidence type="ECO:0000256" key="2">
    <source>
        <dbReference type="SAM" id="Phobius"/>
    </source>
</evidence>
<name>A0A426X9K2_ENSVE</name>
<accession>A0A426X9K2</accession>
<gene>
    <name evidence="3" type="ORF">B296_00050478</name>
</gene>
<dbReference type="EMBL" id="AMZH03024054">
    <property type="protein sequence ID" value="RRT36118.1"/>
    <property type="molecule type" value="Genomic_DNA"/>
</dbReference>
<reference evidence="3 4" key="1">
    <citation type="journal article" date="2014" name="Agronomy (Basel)">
        <title>A Draft Genome Sequence for Ensete ventricosum, the Drought-Tolerant Tree Against Hunger.</title>
        <authorList>
            <person name="Harrison J."/>
            <person name="Moore K.A."/>
            <person name="Paszkiewicz K."/>
            <person name="Jones T."/>
            <person name="Grant M."/>
            <person name="Ambacheew D."/>
            <person name="Muzemil S."/>
            <person name="Studholme D.J."/>
        </authorList>
    </citation>
    <scope>NUCLEOTIDE SEQUENCE [LARGE SCALE GENOMIC DNA]</scope>
</reference>
<keyword evidence="2" id="KW-1133">Transmembrane helix</keyword>
<keyword evidence="2" id="KW-0472">Membrane</keyword>
<evidence type="ECO:0000256" key="1">
    <source>
        <dbReference type="SAM" id="MobiDB-lite"/>
    </source>
</evidence>
<feature type="compositionally biased region" description="Basic and acidic residues" evidence="1">
    <location>
        <begin position="10"/>
        <end position="28"/>
    </location>
</feature>
<proteinExistence type="predicted"/>
<feature type="transmembrane region" description="Helical" evidence="2">
    <location>
        <begin position="86"/>
        <end position="104"/>
    </location>
</feature>
<protein>
    <submittedName>
        <fullName evidence="3">Uncharacterized protein</fullName>
    </submittedName>
</protein>
<keyword evidence="2" id="KW-0812">Transmembrane</keyword>
<comment type="caution">
    <text evidence="3">The sequence shown here is derived from an EMBL/GenBank/DDBJ whole genome shotgun (WGS) entry which is preliminary data.</text>
</comment>
<dbReference type="Proteomes" id="UP000287651">
    <property type="component" value="Unassembled WGS sequence"/>
</dbReference>
<feature type="transmembrane region" description="Helical" evidence="2">
    <location>
        <begin position="140"/>
        <end position="161"/>
    </location>
</feature>
<organism evidence="3 4">
    <name type="scientific">Ensete ventricosum</name>
    <name type="common">Abyssinian banana</name>
    <name type="synonym">Musa ensete</name>
    <dbReference type="NCBI Taxonomy" id="4639"/>
    <lineage>
        <taxon>Eukaryota</taxon>
        <taxon>Viridiplantae</taxon>
        <taxon>Streptophyta</taxon>
        <taxon>Embryophyta</taxon>
        <taxon>Tracheophyta</taxon>
        <taxon>Spermatophyta</taxon>
        <taxon>Magnoliopsida</taxon>
        <taxon>Liliopsida</taxon>
        <taxon>Zingiberales</taxon>
        <taxon>Musaceae</taxon>
        <taxon>Ensete</taxon>
    </lineage>
</organism>
<evidence type="ECO:0000313" key="4">
    <source>
        <dbReference type="Proteomes" id="UP000287651"/>
    </source>
</evidence>
<sequence>MVAPSCATKDLSEMEKEEGAAQHLEKRRDAKQKRGMPREERGTARSQKGRGAREEGANHGRSGKLMRFWGAGAVAGNRGFGFNEETLLSTLVLIFIGFACFVGLTQYKMAGIGRIDVVFGIFDVNMNIDDEEEEAKQRGIFVGAATLCLIFLLWHHFAFALTPEEEDKAFVSLTTRREEEEETGETKRIWLIDLETLAKTMIPNSKANRNAIICRLTHRIHHRYLYDTLPHHHSTRGEREGG</sequence>
<dbReference type="AlphaFoldDB" id="A0A426X9K2"/>
<evidence type="ECO:0000313" key="3">
    <source>
        <dbReference type="EMBL" id="RRT36118.1"/>
    </source>
</evidence>